<name>A0A2P6PAC0_ROSCH</name>
<dbReference type="Proteomes" id="UP000238479">
    <property type="component" value="Chromosome 7"/>
</dbReference>
<accession>A0A2P6PAC0</accession>
<proteinExistence type="predicted"/>
<feature type="transmembrane region" description="Helical" evidence="1">
    <location>
        <begin position="15"/>
        <end position="32"/>
    </location>
</feature>
<keyword evidence="3" id="KW-1185">Reference proteome</keyword>
<protein>
    <submittedName>
        <fullName evidence="2">Uncharacterized protein</fullName>
    </submittedName>
</protein>
<comment type="caution">
    <text evidence="2">The sequence shown here is derived from an EMBL/GenBank/DDBJ whole genome shotgun (WGS) entry which is preliminary data.</text>
</comment>
<keyword evidence="1" id="KW-1133">Transmembrane helix</keyword>
<keyword evidence="1" id="KW-0812">Transmembrane</keyword>
<evidence type="ECO:0000313" key="2">
    <source>
        <dbReference type="EMBL" id="PRQ18876.1"/>
    </source>
</evidence>
<sequence length="54" mass="6140">MLPPSAIPRCCAPDVLVLLLPLHVAAPLFLWLRGPFYIYHAWVVEIEWISSILV</sequence>
<evidence type="ECO:0000256" key="1">
    <source>
        <dbReference type="SAM" id="Phobius"/>
    </source>
</evidence>
<gene>
    <name evidence="2" type="ORF">RchiOBHm_Chr7g0210951</name>
</gene>
<reference evidence="2 3" key="1">
    <citation type="journal article" date="2018" name="Nat. Genet.">
        <title>The Rosa genome provides new insights in the design of modern roses.</title>
        <authorList>
            <person name="Bendahmane M."/>
        </authorList>
    </citation>
    <scope>NUCLEOTIDE SEQUENCE [LARGE SCALE GENOMIC DNA]</scope>
    <source>
        <strain evidence="3">cv. Old Blush</strain>
    </source>
</reference>
<organism evidence="2 3">
    <name type="scientific">Rosa chinensis</name>
    <name type="common">China rose</name>
    <dbReference type="NCBI Taxonomy" id="74649"/>
    <lineage>
        <taxon>Eukaryota</taxon>
        <taxon>Viridiplantae</taxon>
        <taxon>Streptophyta</taxon>
        <taxon>Embryophyta</taxon>
        <taxon>Tracheophyta</taxon>
        <taxon>Spermatophyta</taxon>
        <taxon>Magnoliopsida</taxon>
        <taxon>eudicotyledons</taxon>
        <taxon>Gunneridae</taxon>
        <taxon>Pentapetalae</taxon>
        <taxon>rosids</taxon>
        <taxon>fabids</taxon>
        <taxon>Rosales</taxon>
        <taxon>Rosaceae</taxon>
        <taxon>Rosoideae</taxon>
        <taxon>Rosoideae incertae sedis</taxon>
        <taxon>Rosa</taxon>
    </lineage>
</organism>
<dbReference type="EMBL" id="PDCK01000045">
    <property type="protein sequence ID" value="PRQ18876.1"/>
    <property type="molecule type" value="Genomic_DNA"/>
</dbReference>
<dbReference type="AlphaFoldDB" id="A0A2P6PAC0"/>
<evidence type="ECO:0000313" key="3">
    <source>
        <dbReference type="Proteomes" id="UP000238479"/>
    </source>
</evidence>
<dbReference type="Gramene" id="PRQ18876">
    <property type="protein sequence ID" value="PRQ18876"/>
    <property type="gene ID" value="RchiOBHm_Chr7g0210951"/>
</dbReference>
<keyword evidence="1" id="KW-0472">Membrane</keyword>